<sequence>MIEKVEIITNPSARYEAEGMSGIINIILKKEQKQCFNGSFELISGNPANYGVSANVNYRKEGKIETGLRAELTNVTTTLKQTNEVNPIDYANLFPSTHFTLNLANENALQISYSRRVRTIIEGVNFYSYRDFLPRQDKSI</sequence>
<proteinExistence type="predicted"/>
<dbReference type="EMBL" id="JACHKT010000016">
    <property type="protein sequence ID" value="MBB6003737.1"/>
    <property type="molecule type" value="Genomic_DNA"/>
</dbReference>
<accession>A0A841EHR3</accession>
<gene>
    <name evidence="2" type="ORF">HNP25_002396</name>
</gene>
<feature type="domain" description="Outer membrane protein beta-barrel" evidence="1">
    <location>
        <begin position="61"/>
        <end position="121"/>
    </location>
</feature>
<dbReference type="Proteomes" id="UP000524404">
    <property type="component" value="Unassembled WGS sequence"/>
</dbReference>
<evidence type="ECO:0000313" key="3">
    <source>
        <dbReference type="Proteomes" id="UP000524404"/>
    </source>
</evidence>
<comment type="caution">
    <text evidence="2">The sequence shown here is derived from an EMBL/GenBank/DDBJ whole genome shotgun (WGS) entry which is preliminary data.</text>
</comment>
<evidence type="ECO:0000259" key="1">
    <source>
        <dbReference type="Pfam" id="PF14905"/>
    </source>
</evidence>
<keyword evidence="2" id="KW-0675">Receptor</keyword>
<evidence type="ECO:0000313" key="2">
    <source>
        <dbReference type="EMBL" id="MBB6003737.1"/>
    </source>
</evidence>
<dbReference type="AlphaFoldDB" id="A0A841EHR3"/>
<keyword evidence="3" id="KW-1185">Reference proteome</keyword>
<name>A0A841EHR3_9BACT</name>
<dbReference type="SUPFAM" id="SSF56935">
    <property type="entry name" value="Porins"/>
    <property type="match status" value="1"/>
</dbReference>
<protein>
    <submittedName>
        <fullName evidence="2">Outer membrane receptor for ferrienterochelin and colicin</fullName>
    </submittedName>
</protein>
<dbReference type="Pfam" id="PF14905">
    <property type="entry name" value="OMP_b-brl_3"/>
    <property type="match status" value="1"/>
</dbReference>
<reference evidence="2 3" key="1">
    <citation type="submission" date="2020-08" db="EMBL/GenBank/DDBJ databases">
        <title>Functional genomics of gut bacteria from endangered species of beetles.</title>
        <authorList>
            <person name="Carlos-Shanley C."/>
        </authorList>
    </citation>
    <scope>NUCLEOTIDE SEQUENCE [LARGE SCALE GENOMIC DNA]</scope>
    <source>
        <strain evidence="2 3">S00070</strain>
    </source>
</reference>
<organism evidence="2 3">
    <name type="scientific">Arcicella rosea</name>
    <dbReference type="NCBI Taxonomy" id="502909"/>
    <lineage>
        <taxon>Bacteria</taxon>
        <taxon>Pseudomonadati</taxon>
        <taxon>Bacteroidota</taxon>
        <taxon>Cytophagia</taxon>
        <taxon>Cytophagales</taxon>
        <taxon>Flectobacillaceae</taxon>
        <taxon>Arcicella</taxon>
    </lineage>
</organism>
<dbReference type="InterPro" id="IPR041700">
    <property type="entry name" value="OMP_b-brl_3"/>
</dbReference>